<sequence>MSELELIQADILYTGMGLPIRNGAVVIGGQTIAAAGKLDALSAQYPQAEPRHTVNVIAPLPVNAHAHLDMSDYAFQALPYFQWIPEVVIAGRLSRGLAGAKKGLAQVRASGAAALGDIVWPGTPEVMDWLLSEADMGGVAYWEVLDPNPTTAEQTFAQVVQDVARFRKLERPGGMRLGLSPHATHTVSSRLHRLLADFARRENLPLQIHVAEHPSELELFASGTGPLAESFARMVQFSSPGLTLPEVLGRPPTPGLTPVSYLAELGVLDARPTLIHMVNVTDEDIRTVAQAGANVVTCPRSNANLQCGTFRWADFVAAGVDVALGTDSVASGETLNIFDEIAAARRIHTDLDPRLIVRAAVKGGHRIMNQYGLRSKAPFLRRGEAWDERFVWPSV</sequence>
<dbReference type="Pfam" id="PF01979">
    <property type="entry name" value="Amidohydro_1"/>
    <property type="match status" value="1"/>
</dbReference>
<organism evidence="3 4">
    <name type="scientific">Deinococcus rubellus</name>
    <dbReference type="NCBI Taxonomy" id="1889240"/>
    <lineage>
        <taxon>Bacteria</taxon>
        <taxon>Thermotogati</taxon>
        <taxon>Deinococcota</taxon>
        <taxon>Deinococci</taxon>
        <taxon>Deinococcales</taxon>
        <taxon>Deinococcaceae</taxon>
        <taxon>Deinococcus</taxon>
    </lineage>
</organism>
<gene>
    <name evidence="3" type="ORF">N0D28_09085</name>
</gene>
<dbReference type="PANTHER" id="PTHR43794">
    <property type="entry name" value="AMINOHYDROLASE SSNA-RELATED"/>
    <property type="match status" value="1"/>
</dbReference>
<keyword evidence="4" id="KW-1185">Reference proteome</keyword>
<reference evidence="3" key="1">
    <citation type="submission" date="2022-09" db="EMBL/GenBank/DDBJ databases">
        <title>genome sequence of Deinococcus rubellus.</title>
        <authorList>
            <person name="Srinivasan S."/>
        </authorList>
    </citation>
    <scope>NUCLEOTIDE SEQUENCE</scope>
    <source>
        <strain evidence="3">Ant6</strain>
    </source>
</reference>
<dbReference type="SUPFAM" id="SSF51556">
    <property type="entry name" value="Metallo-dependent hydrolases"/>
    <property type="match status" value="1"/>
</dbReference>
<evidence type="ECO:0000313" key="4">
    <source>
        <dbReference type="Proteomes" id="UP001060261"/>
    </source>
</evidence>
<dbReference type="InterPro" id="IPR011059">
    <property type="entry name" value="Metal-dep_hydrolase_composite"/>
</dbReference>
<proteinExistence type="predicted"/>
<dbReference type="RefSeq" id="WP_260559214.1">
    <property type="nucleotide sequence ID" value="NZ_BAABEC010000157.1"/>
</dbReference>
<protein>
    <submittedName>
        <fullName evidence="3">Amidohydrolase family protein</fullName>
    </submittedName>
</protein>
<dbReference type="PANTHER" id="PTHR43794:SF11">
    <property type="entry name" value="AMIDOHYDROLASE-RELATED DOMAIN-CONTAINING PROTEIN"/>
    <property type="match status" value="1"/>
</dbReference>
<evidence type="ECO:0000259" key="2">
    <source>
        <dbReference type="Pfam" id="PF01979"/>
    </source>
</evidence>
<dbReference type="InterPro" id="IPR032466">
    <property type="entry name" value="Metal_Hydrolase"/>
</dbReference>
<dbReference type="EMBL" id="CP104213">
    <property type="protein sequence ID" value="UWX62921.1"/>
    <property type="molecule type" value="Genomic_DNA"/>
</dbReference>
<dbReference type="InterPro" id="IPR050287">
    <property type="entry name" value="MTA/SAH_deaminase"/>
</dbReference>
<dbReference type="InterPro" id="IPR006680">
    <property type="entry name" value="Amidohydro-rel"/>
</dbReference>
<dbReference type="Gene3D" id="2.30.40.10">
    <property type="entry name" value="Urease, subunit C, domain 1"/>
    <property type="match status" value="1"/>
</dbReference>
<keyword evidence="1" id="KW-0378">Hydrolase</keyword>
<dbReference type="Proteomes" id="UP001060261">
    <property type="component" value="Chromosome"/>
</dbReference>
<name>A0ABY5YDC1_9DEIO</name>
<feature type="domain" description="Amidohydrolase-related" evidence="2">
    <location>
        <begin position="62"/>
        <end position="366"/>
    </location>
</feature>
<evidence type="ECO:0000313" key="3">
    <source>
        <dbReference type="EMBL" id="UWX62921.1"/>
    </source>
</evidence>
<dbReference type="SUPFAM" id="SSF51338">
    <property type="entry name" value="Composite domain of metallo-dependent hydrolases"/>
    <property type="match status" value="1"/>
</dbReference>
<accession>A0ABY5YDC1</accession>
<dbReference type="Gene3D" id="3.20.20.140">
    <property type="entry name" value="Metal-dependent hydrolases"/>
    <property type="match status" value="1"/>
</dbReference>
<evidence type="ECO:0000256" key="1">
    <source>
        <dbReference type="ARBA" id="ARBA00022801"/>
    </source>
</evidence>